<keyword evidence="2" id="KW-0732">Signal</keyword>
<evidence type="ECO:0000313" key="3">
    <source>
        <dbReference type="EMBL" id="ATZ23346.1"/>
    </source>
</evidence>
<dbReference type="Gene3D" id="1.20.1260.10">
    <property type="match status" value="1"/>
</dbReference>
<dbReference type="InterPro" id="IPR005183">
    <property type="entry name" value="DUF305_CopM-like"/>
</dbReference>
<evidence type="ECO:0000256" key="1">
    <source>
        <dbReference type="SAM" id="MobiDB-lite"/>
    </source>
</evidence>
<evidence type="ECO:0000256" key="2">
    <source>
        <dbReference type="SAM" id="SignalP"/>
    </source>
</evidence>
<accession>A0A2K8P9E5</accession>
<dbReference type="PANTHER" id="PTHR36933:SF1">
    <property type="entry name" value="SLL0788 PROTEIN"/>
    <property type="match status" value="1"/>
</dbReference>
<dbReference type="PANTHER" id="PTHR36933">
    <property type="entry name" value="SLL0788 PROTEIN"/>
    <property type="match status" value="1"/>
</dbReference>
<protein>
    <submittedName>
        <fullName evidence="3">Uncharacterized protein</fullName>
    </submittedName>
</protein>
<dbReference type="GeneID" id="49382550"/>
<gene>
    <name evidence="3" type="ORF">SLAV_07210</name>
</gene>
<organism evidence="3 4">
    <name type="scientific">Streptomyces lavendulae subsp. lavendulae</name>
    <dbReference type="NCBI Taxonomy" id="58340"/>
    <lineage>
        <taxon>Bacteria</taxon>
        <taxon>Bacillati</taxon>
        <taxon>Actinomycetota</taxon>
        <taxon>Actinomycetes</taxon>
        <taxon>Kitasatosporales</taxon>
        <taxon>Streptomycetaceae</taxon>
        <taxon>Streptomyces</taxon>
    </lineage>
</organism>
<reference evidence="3 4" key="1">
    <citation type="submission" date="2017-11" db="EMBL/GenBank/DDBJ databases">
        <title>Complete genome sequence of Streptomyces lavendulae subsp. lavendulae CCM 3239 (formerly 'Streptomyces aureofaciens CCM 3239'), the producer of the angucycline-type antibiotic auricin.</title>
        <authorList>
            <person name="Busche T."/>
            <person name="Novakova R."/>
            <person name="Al'Dilaimi A."/>
            <person name="Homerova D."/>
            <person name="Feckova L."/>
            <person name="Rezuchova B."/>
            <person name="Mingyar E."/>
            <person name="Csolleiova D."/>
            <person name="Bekeova C."/>
            <person name="Winkler A."/>
            <person name="Sevcikova B."/>
            <person name="Kalinowski J."/>
            <person name="Kormanec J."/>
            <person name="Ruckert C."/>
        </authorList>
    </citation>
    <scope>NUCLEOTIDE SEQUENCE [LARGE SCALE GENOMIC DNA]</scope>
    <source>
        <strain evidence="3 4">CCM 3239</strain>
    </source>
</reference>
<dbReference type="KEGG" id="slx:SLAV_07210"/>
<dbReference type="Pfam" id="PF03713">
    <property type="entry name" value="DUF305"/>
    <property type="match status" value="1"/>
</dbReference>
<dbReference type="RefSeq" id="WP_030224636.1">
    <property type="nucleotide sequence ID" value="NZ_CP024985.1"/>
</dbReference>
<dbReference type="PROSITE" id="PS51257">
    <property type="entry name" value="PROKAR_LIPOPROTEIN"/>
    <property type="match status" value="1"/>
</dbReference>
<feature type="chain" id="PRO_5043534293" evidence="2">
    <location>
        <begin position="26"/>
        <end position="211"/>
    </location>
</feature>
<proteinExistence type="predicted"/>
<dbReference type="InterPro" id="IPR012347">
    <property type="entry name" value="Ferritin-like"/>
</dbReference>
<evidence type="ECO:0000313" key="4">
    <source>
        <dbReference type="Proteomes" id="UP000231791"/>
    </source>
</evidence>
<name>A0A2K8P9E5_STRLA</name>
<feature type="region of interest" description="Disordered" evidence="1">
    <location>
        <begin position="32"/>
        <end position="64"/>
    </location>
</feature>
<sequence>MSTQRSLVRRTAAVVAAAAAALVLAACGTDSAKGSAAGAPTHDGHAAGSPASATPGQGGNNAADTAFAQGMVPHHRQAVEMAGLAATRAGSPEVKALAEEIRKAQDPEIKTLSGWLTSWGQQVPAADAGHSGHAMSGMMTGGEMDELTKASGEEFDRAFLRMMIKHHEGAVAMARTEQSAGAYGPAKDMAAAIISSQSAEITRMNSLLGKG</sequence>
<feature type="compositionally biased region" description="Polar residues" evidence="1">
    <location>
        <begin position="51"/>
        <end position="63"/>
    </location>
</feature>
<dbReference type="AlphaFoldDB" id="A0A2K8P9E5"/>
<dbReference type="EMBL" id="CP024985">
    <property type="protein sequence ID" value="ATZ23346.1"/>
    <property type="molecule type" value="Genomic_DNA"/>
</dbReference>
<dbReference type="OrthoDB" id="26872at2"/>
<keyword evidence="4" id="KW-1185">Reference proteome</keyword>
<dbReference type="Proteomes" id="UP000231791">
    <property type="component" value="Chromosome"/>
</dbReference>
<feature type="signal peptide" evidence="2">
    <location>
        <begin position="1"/>
        <end position="25"/>
    </location>
</feature>